<comment type="caution">
    <text evidence="1">The sequence shown here is derived from an EMBL/GenBank/DDBJ whole genome shotgun (WGS) entry which is preliminary data.</text>
</comment>
<name>A0ACB8YZE5_CICIN</name>
<reference evidence="2" key="1">
    <citation type="journal article" date="2022" name="Mol. Ecol. Resour.">
        <title>The genomes of chicory, endive, great burdock and yacon provide insights into Asteraceae palaeo-polyploidization history and plant inulin production.</title>
        <authorList>
            <person name="Fan W."/>
            <person name="Wang S."/>
            <person name="Wang H."/>
            <person name="Wang A."/>
            <person name="Jiang F."/>
            <person name="Liu H."/>
            <person name="Zhao H."/>
            <person name="Xu D."/>
            <person name="Zhang Y."/>
        </authorList>
    </citation>
    <scope>NUCLEOTIDE SEQUENCE [LARGE SCALE GENOMIC DNA]</scope>
    <source>
        <strain evidence="2">cv. Punajuju</strain>
    </source>
</reference>
<dbReference type="EMBL" id="CM042017">
    <property type="protein sequence ID" value="KAI3691117.1"/>
    <property type="molecule type" value="Genomic_DNA"/>
</dbReference>
<evidence type="ECO:0000313" key="1">
    <source>
        <dbReference type="EMBL" id="KAI3691117.1"/>
    </source>
</evidence>
<reference evidence="1 2" key="2">
    <citation type="journal article" date="2022" name="Mol. Ecol. Resour.">
        <title>The genomes of chicory, endive, great burdock and yacon provide insights into Asteraceae paleo-polyploidization history and plant inulin production.</title>
        <authorList>
            <person name="Fan W."/>
            <person name="Wang S."/>
            <person name="Wang H."/>
            <person name="Wang A."/>
            <person name="Jiang F."/>
            <person name="Liu H."/>
            <person name="Zhao H."/>
            <person name="Xu D."/>
            <person name="Zhang Y."/>
        </authorList>
    </citation>
    <scope>NUCLEOTIDE SEQUENCE [LARGE SCALE GENOMIC DNA]</scope>
    <source>
        <strain evidence="2">cv. Punajuju</strain>
        <tissue evidence="1">Leaves</tissue>
    </source>
</reference>
<evidence type="ECO:0000313" key="2">
    <source>
        <dbReference type="Proteomes" id="UP001055811"/>
    </source>
</evidence>
<organism evidence="1 2">
    <name type="scientific">Cichorium intybus</name>
    <name type="common">Chicory</name>
    <dbReference type="NCBI Taxonomy" id="13427"/>
    <lineage>
        <taxon>Eukaryota</taxon>
        <taxon>Viridiplantae</taxon>
        <taxon>Streptophyta</taxon>
        <taxon>Embryophyta</taxon>
        <taxon>Tracheophyta</taxon>
        <taxon>Spermatophyta</taxon>
        <taxon>Magnoliopsida</taxon>
        <taxon>eudicotyledons</taxon>
        <taxon>Gunneridae</taxon>
        <taxon>Pentapetalae</taxon>
        <taxon>asterids</taxon>
        <taxon>campanulids</taxon>
        <taxon>Asterales</taxon>
        <taxon>Asteraceae</taxon>
        <taxon>Cichorioideae</taxon>
        <taxon>Cichorieae</taxon>
        <taxon>Cichoriinae</taxon>
        <taxon>Cichorium</taxon>
    </lineage>
</organism>
<proteinExistence type="predicted"/>
<protein>
    <submittedName>
        <fullName evidence="1">Uncharacterized protein</fullName>
    </submittedName>
</protein>
<accession>A0ACB8YZE5</accession>
<gene>
    <name evidence="1" type="ORF">L2E82_49335</name>
</gene>
<dbReference type="Proteomes" id="UP001055811">
    <property type="component" value="Linkage Group LG09"/>
</dbReference>
<sequence>MSIHDGTPSIWYLSFAMILIADKYERVKRHQERYIKLLKWQDFRYVQFKGTLMETKRRKRMKMVDPMLENGKRRCTRGRKRLKTNNILDNSGAHSARQLVALARVGERAVVKVDGGSVPIARGAGFLYKNEKWYILPFNQFYQTKRYAHPCGNLFLDTSLILAHSNTKQTLIFC</sequence>
<keyword evidence="2" id="KW-1185">Reference proteome</keyword>